<keyword evidence="3" id="KW-1185">Reference proteome</keyword>
<sequence>MLKETSCFTETLKKRGLTSRCHKITLIKGEIKSIVYFVLCGLILLAGLVRIARINIFKTVSKPLCKSMAYTCCYNKAELG</sequence>
<evidence type="ECO:0000313" key="2">
    <source>
        <dbReference type="EMBL" id="TCL02665.1"/>
    </source>
</evidence>
<evidence type="ECO:0000313" key="3">
    <source>
        <dbReference type="Proteomes" id="UP000294555"/>
    </source>
</evidence>
<accession>A0A4R1N632</accession>
<proteinExistence type="predicted"/>
<gene>
    <name evidence="2" type="ORF">EZJ58_0692</name>
</gene>
<feature type="transmembrane region" description="Helical" evidence="1">
    <location>
        <begin position="34"/>
        <end position="52"/>
    </location>
</feature>
<dbReference type="EMBL" id="SJOI01000001">
    <property type="protein sequence ID" value="TCL02665.1"/>
    <property type="molecule type" value="Genomic_DNA"/>
</dbReference>
<name>A0A4R1N632_9GAMM</name>
<keyword evidence="1" id="KW-1133">Transmembrane helix</keyword>
<keyword evidence="1" id="KW-0812">Transmembrane</keyword>
<organism evidence="2 3">
    <name type="scientific">Sodalis ligni</name>
    <dbReference type="NCBI Taxonomy" id="2697027"/>
    <lineage>
        <taxon>Bacteria</taxon>
        <taxon>Pseudomonadati</taxon>
        <taxon>Pseudomonadota</taxon>
        <taxon>Gammaproteobacteria</taxon>
        <taxon>Enterobacterales</taxon>
        <taxon>Bruguierivoracaceae</taxon>
        <taxon>Sodalis</taxon>
    </lineage>
</organism>
<dbReference type="Proteomes" id="UP000294555">
    <property type="component" value="Unassembled WGS sequence"/>
</dbReference>
<protein>
    <submittedName>
        <fullName evidence="2">Uncharacterized protein</fullName>
    </submittedName>
</protein>
<reference evidence="2 3" key="1">
    <citation type="submission" date="2019-02" db="EMBL/GenBank/DDBJ databases">
        <title>Investigation of anaerobic lignin degradation for improved lignocellulosic biofuels.</title>
        <authorList>
            <person name="Deangelis K."/>
        </authorList>
    </citation>
    <scope>NUCLEOTIDE SEQUENCE [LARGE SCALE GENOMIC DNA]</scope>
    <source>
        <strain evidence="2 3">159R</strain>
    </source>
</reference>
<dbReference type="AlphaFoldDB" id="A0A4R1N632"/>
<evidence type="ECO:0000256" key="1">
    <source>
        <dbReference type="SAM" id="Phobius"/>
    </source>
</evidence>
<keyword evidence="1" id="KW-0472">Membrane</keyword>
<comment type="caution">
    <text evidence="2">The sequence shown here is derived from an EMBL/GenBank/DDBJ whole genome shotgun (WGS) entry which is preliminary data.</text>
</comment>